<dbReference type="PANTHER" id="PTHR43649">
    <property type="entry name" value="ARABINOSE-BINDING PROTEIN-RELATED"/>
    <property type="match status" value="1"/>
</dbReference>
<dbReference type="InterPro" id="IPR050490">
    <property type="entry name" value="Bact_solute-bd_prot1"/>
</dbReference>
<evidence type="ECO:0000256" key="3">
    <source>
        <dbReference type="ARBA" id="ARBA00022729"/>
    </source>
</evidence>
<evidence type="ECO:0000256" key="2">
    <source>
        <dbReference type="ARBA" id="ARBA00022448"/>
    </source>
</evidence>
<proteinExistence type="inferred from homology"/>
<feature type="compositionally biased region" description="Basic and acidic residues" evidence="4">
    <location>
        <begin position="400"/>
        <end position="410"/>
    </location>
</feature>
<comment type="similarity">
    <text evidence="1">Belongs to the bacterial solute-binding protein 1 family.</text>
</comment>
<evidence type="ECO:0000256" key="4">
    <source>
        <dbReference type="SAM" id="MobiDB-lite"/>
    </source>
</evidence>
<feature type="region of interest" description="Disordered" evidence="4">
    <location>
        <begin position="388"/>
        <end position="410"/>
    </location>
</feature>
<dbReference type="PANTHER" id="PTHR43649:SF34">
    <property type="entry name" value="ABC TRANSPORTER PERIPLASMIC-BINDING PROTEIN YCJN-RELATED"/>
    <property type="match status" value="1"/>
</dbReference>
<dbReference type="PROSITE" id="PS51257">
    <property type="entry name" value="PROKAR_LIPOPROTEIN"/>
    <property type="match status" value="1"/>
</dbReference>
<accession>A0A1B1Z2Q6</accession>
<dbReference type="Proteomes" id="UP000077412">
    <property type="component" value="Chromosome"/>
</dbReference>
<dbReference type="InterPro" id="IPR006059">
    <property type="entry name" value="SBP"/>
</dbReference>
<dbReference type="CDD" id="cd14750">
    <property type="entry name" value="PBP2_TMBP"/>
    <property type="match status" value="1"/>
</dbReference>
<dbReference type="SUPFAM" id="SSF53850">
    <property type="entry name" value="Periplasmic binding protein-like II"/>
    <property type="match status" value="1"/>
</dbReference>
<dbReference type="AlphaFoldDB" id="A0A1B1Z2Q6"/>
<dbReference type="OrthoDB" id="9808332at2"/>
<name>A0A1B1Z2Q6_9BACL</name>
<dbReference type="KEGG" id="far:ABE41_006595"/>
<keyword evidence="6" id="KW-1185">Reference proteome</keyword>
<dbReference type="Pfam" id="PF01547">
    <property type="entry name" value="SBP_bac_1"/>
    <property type="match status" value="1"/>
</dbReference>
<evidence type="ECO:0000313" key="5">
    <source>
        <dbReference type="EMBL" id="ANX11671.1"/>
    </source>
</evidence>
<dbReference type="STRING" id="255247.ABE41_006595"/>
<dbReference type="RefSeq" id="WP_066287826.1">
    <property type="nucleotide sequence ID" value="NZ_CP016761.1"/>
</dbReference>
<protein>
    <submittedName>
        <fullName evidence="5">ABC transporter substrate-binding protein</fullName>
    </submittedName>
</protein>
<keyword evidence="2" id="KW-0813">Transport</keyword>
<dbReference type="Gene3D" id="3.40.190.10">
    <property type="entry name" value="Periplasmic binding protein-like II"/>
    <property type="match status" value="2"/>
</dbReference>
<organism evidence="5 6">
    <name type="scientific">Fictibacillus arsenicus</name>
    <dbReference type="NCBI Taxonomy" id="255247"/>
    <lineage>
        <taxon>Bacteria</taxon>
        <taxon>Bacillati</taxon>
        <taxon>Bacillota</taxon>
        <taxon>Bacilli</taxon>
        <taxon>Bacillales</taxon>
        <taxon>Fictibacillaceae</taxon>
        <taxon>Fictibacillus</taxon>
    </lineage>
</organism>
<keyword evidence="3" id="KW-0732">Signal</keyword>
<gene>
    <name evidence="5" type="ORF">ABE41_006595</name>
</gene>
<evidence type="ECO:0000313" key="6">
    <source>
        <dbReference type="Proteomes" id="UP000077412"/>
    </source>
</evidence>
<evidence type="ECO:0000256" key="1">
    <source>
        <dbReference type="ARBA" id="ARBA00008520"/>
    </source>
</evidence>
<dbReference type="EMBL" id="CP016761">
    <property type="protein sequence ID" value="ANX11671.1"/>
    <property type="molecule type" value="Genomic_DNA"/>
</dbReference>
<reference evidence="5 6" key="1">
    <citation type="submission" date="2016-08" db="EMBL/GenBank/DDBJ databases">
        <title>Complete genome sequence of Fictibacillus arsenicus G25-54, a strain with toxicity to nematodes and a potential arsenic-resistance activity.</title>
        <authorList>
            <person name="Zheng Z."/>
        </authorList>
    </citation>
    <scope>NUCLEOTIDE SEQUENCE [LARGE SCALE GENOMIC DNA]</scope>
    <source>
        <strain evidence="5 6">G25-54</strain>
    </source>
</reference>
<sequence length="410" mass="45798">MKKWFLMCMMLILIIGVIGCSKEENGGKVTLNALFMKQAGYSEEDVTNITKEFEKNNPNIKIKATFAPYEALEQKVQTSAKSGGYDVVVVDAPWTAKFAKAGFVKDVSDKLKSEEESDIFPGAIDSVSYDGKLYGMPWLNDTKFLFYNKEILKKAGIQNPPTNFEELKEQAKIIQNKKLVPYPIVWSWSQAEALVCDFTAITSSFGGEMTDDSGKPTLSDPKNVSALTFMTDTLNEKLTDPKSTEYLEEDVRGVFSSGKAAFALNWTYMFNMANDQEESSIAGKVGIAPIPMSVNGGMGLSVTSGSKHADEAWEYIQYLSSKEVQKNFAKNALPIWKSLYEEQQVIDTNPEVVAASKVQYEQLENRPRVPWYGELSTEIQVEVQKSLLGKQTPEETMDNLQKKAEKISNK</sequence>